<dbReference type="InterPro" id="IPR008538">
    <property type="entry name" value="Uma2"/>
</dbReference>
<sequence length="197" mass="22353">MAQTARRLMSVEEFFDWQQRQDCLYELVDGVPVPHVKMMTGASAQHDRVTVNIIAALHGQLRGTGCRPTTDDIGLRTGISTLRRPDVTVECGDLVLDSYESRTPRLVVEVLSPSTSTIDRFRKLEEYKRHPTIAYILLVETRWPSATLYRRDGESWTTQAFEAIDETIDLPIIGARLLMTDVYDSMTFAPHREAPIS</sequence>
<dbReference type="InterPro" id="IPR011335">
    <property type="entry name" value="Restrct_endonuc-II-like"/>
</dbReference>
<dbReference type="Gene3D" id="3.90.1570.10">
    <property type="entry name" value="tt1808, chain A"/>
    <property type="match status" value="1"/>
</dbReference>
<evidence type="ECO:0000313" key="2">
    <source>
        <dbReference type="EMBL" id="CAA2106546.1"/>
    </source>
</evidence>
<accession>A0A679IZY4</accession>
<dbReference type="CDD" id="cd06260">
    <property type="entry name" value="DUF820-like"/>
    <property type="match status" value="1"/>
</dbReference>
<reference evidence="2" key="1">
    <citation type="submission" date="2019-12" db="EMBL/GenBank/DDBJ databases">
        <authorList>
            <person name="Cremers G."/>
        </authorList>
    </citation>
    <scope>NUCLEOTIDE SEQUENCE</scope>
    <source>
        <strain evidence="2">Mbul1</strain>
    </source>
</reference>
<dbReference type="EMBL" id="LR743504">
    <property type="protein sequence ID" value="CAA2106546.1"/>
    <property type="molecule type" value="Genomic_DNA"/>
</dbReference>
<dbReference type="Pfam" id="PF05685">
    <property type="entry name" value="Uma2"/>
    <property type="match status" value="1"/>
</dbReference>
<dbReference type="PANTHER" id="PTHR36558:SF1">
    <property type="entry name" value="RESTRICTION ENDONUCLEASE DOMAIN-CONTAINING PROTEIN-RELATED"/>
    <property type="match status" value="1"/>
</dbReference>
<dbReference type="InterPro" id="IPR012296">
    <property type="entry name" value="Nuclease_put_TT1808"/>
</dbReference>
<name>A0A679IZY4_9HYPH</name>
<dbReference type="PANTHER" id="PTHR36558">
    <property type="entry name" value="GLR1098 PROTEIN"/>
    <property type="match status" value="1"/>
</dbReference>
<proteinExistence type="predicted"/>
<gene>
    <name evidence="2" type="ORF">MBUL_03727</name>
</gene>
<dbReference type="SUPFAM" id="SSF52980">
    <property type="entry name" value="Restriction endonuclease-like"/>
    <property type="match status" value="1"/>
</dbReference>
<organism evidence="2">
    <name type="scientific">Methylobacterium bullatum</name>
    <dbReference type="NCBI Taxonomy" id="570505"/>
    <lineage>
        <taxon>Bacteria</taxon>
        <taxon>Pseudomonadati</taxon>
        <taxon>Pseudomonadota</taxon>
        <taxon>Alphaproteobacteria</taxon>
        <taxon>Hyphomicrobiales</taxon>
        <taxon>Methylobacteriaceae</taxon>
        <taxon>Methylobacterium</taxon>
    </lineage>
</organism>
<dbReference type="AlphaFoldDB" id="A0A679IZY4"/>
<protein>
    <recommendedName>
        <fullName evidence="1">Putative restriction endonuclease domain-containing protein</fullName>
    </recommendedName>
</protein>
<feature type="domain" description="Putative restriction endonuclease" evidence="1">
    <location>
        <begin position="11"/>
        <end position="173"/>
    </location>
</feature>
<evidence type="ECO:0000259" key="1">
    <source>
        <dbReference type="Pfam" id="PF05685"/>
    </source>
</evidence>